<organism evidence="1 2">
    <name type="scientific">Candidatus Magasanikbacteria bacterium GW2011_GWA2_45_39</name>
    <dbReference type="NCBI Taxonomy" id="1619041"/>
    <lineage>
        <taxon>Bacteria</taxon>
        <taxon>Candidatus Magasanikiibacteriota</taxon>
    </lineage>
</organism>
<proteinExistence type="predicted"/>
<dbReference type="Proteomes" id="UP000033999">
    <property type="component" value="Unassembled WGS sequence"/>
</dbReference>
<comment type="caution">
    <text evidence="1">The sequence shown here is derived from an EMBL/GenBank/DDBJ whole genome shotgun (WGS) entry which is preliminary data.</text>
</comment>
<sequence length="113" mass="12302">MDSKAFSPLFGENLKLVSVCPLCNAEKDAIKTQVVDENNDAHLIHMQCGECGSAVVALVVHASNGLNSVGMLTDLTYADVGKFRSAAPIEIDDTLEFFEALQDQEEFLKQLVK</sequence>
<dbReference type="AlphaFoldDB" id="A0A0G1QER2"/>
<name>A0A0G1QER2_9BACT</name>
<accession>A0A0G1QER2</accession>
<evidence type="ECO:0000313" key="1">
    <source>
        <dbReference type="EMBL" id="KKU07120.1"/>
    </source>
</evidence>
<dbReference type="EMBL" id="LCKX01000015">
    <property type="protein sequence ID" value="KKU07120.1"/>
    <property type="molecule type" value="Genomic_DNA"/>
</dbReference>
<gene>
    <name evidence="1" type="ORF">UX10_C0015G0006</name>
</gene>
<evidence type="ECO:0000313" key="2">
    <source>
        <dbReference type="Proteomes" id="UP000033999"/>
    </source>
</evidence>
<protein>
    <submittedName>
        <fullName evidence="1">Uncharacterized protein</fullName>
    </submittedName>
</protein>
<reference evidence="1 2" key="1">
    <citation type="journal article" date="2015" name="Nature">
        <title>rRNA introns, odd ribosomes, and small enigmatic genomes across a large radiation of phyla.</title>
        <authorList>
            <person name="Brown C.T."/>
            <person name="Hug L.A."/>
            <person name="Thomas B.C."/>
            <person name="Sharon I."/>
            <person name="Castelle C.J."/>
            <person name="Singh A."/>
            <person name="Wilkins M.J."/>
            <person name="Williams K.H."/>
            <person name="Banfield J.F."/>
        </authorList>
    </citation>
    <scope>NUCLEOTIDE SEQUENCE [LARGE SCALE GENOMIC DNA]</scope>
</reference>